<protein>
    <submittedName>
        <fullName evidence="2">Uncharacterized lipoprotein YehR (DUF1307 family)</fullName>
    </submittedName>
</protein>
<dbReference type="PROSITE" id="PS51257">
    <property type="entry name" value="PROKAR_LIPOPROTEIN"/>
    <property type="match status" value="1"/>
</dbReference>
<reference evidence="2 3" key="1">
    <citation type="submission" date="2021-03" db="EMBL/GenBank/DDBJ databases">
        <title>Genomic Encyclopedia of Type Strains, Phase IV (KMG-IV): sequencing the most valuable type-strain genomes for metagenomic binning, comparative biology and taxonomic classification.</title>
        <authorList>
            <person name="Goeker M."/>
        </authorList>
    </citation>
    <scope>NUCLEOTIDE SEQUENCE [LARGE SCALE GENOMIC DNA]</scope>
    <source>
        <strain evidence="2 3">DSM 14349</strain>
    </source>
</reference>
<gene>
    <name evidence="2" type="ORF">J2Z32_002764</name>
</gene>
<keyword evidence="2" id="KW-0449">Lipoprotein</keyword>
<comment type="caution">
    <text evidence="2">The sequence shown here is derived from an EMBL/GenBank/DDBJ whole genome shotgun (WGS) entry which is preliminary data.</text>
</comment>
<dbReference type="Proteomes" id="UP001519272">
    <property type="component" value="Unassembled WGS sequence"/>
</dbReference>
<evidence type="ECO:0000313" key="3">
    <source>
        <dbReference type="Proteomes" id="UP001519272"/>
    </source>
</evidence>
<feature type="signal peptide" evidence="1">
    <location>
        <begin position="1"/>
        <end position="20"/>
    </location>
</feature>
<evidence type="ECO:0000313" key="2">
    <source>
        <dbReference type="EMBL" id="MBP1906115.1"/>
    </source>
</evidence>
<dbReference type="PIRSF" id="PIRSF006187">
    <property type="entry name" value="DUF1307"/>
    <property type="match status" value="1"/>
</dbReference>
<dbReference type="InterPro" id="IPR009736">
    <property type="entry name" value="DUF1307"/>
</dbReference>
<organism evidence="2 3">
    <name type="scientific">Paenibacillus turicensis</name>
    <dbReference type="NCBI Taxonomy" id="160487"/>
    <lineage>
        <taxon>Bacteria</taxon>
        <taxon>Bacillati</taxon>
        <taxon>Bacillota</taxon>
        <taxon>Bacilli</taxon>
        <taxon>Bacillales</taxon>
        <taxon>Paenibacillaceae</taxon>
        <taxon>Paenibacillus</taxon>
    </lineage>
</organism>
<dbReference type="Gene3D" id="3.30.1830.10">
    <property type="entry name" value="YehR-like"/>
    <property type="match status" value="1"/>
</dbReference>
<accession>A0ABS4FUA3</accession>
<keyword evidence="3" id="KW-1185">Reference proteome</keyword>
<name>A0ABS4FUA3_9BACL</name>
<dbReference type="Pfam" id="PF06998">
    <property type="entry name" value="DUF1307"/>
    <property type="match status" value="1"/>
</dbReference>
<proteinExistence type="predicted"/>
<keyword evidence="1" id="KW-0732">Signal</keyword>
<feature type="chain" id="PRO_5047408329" evidence="1">
    <location>
        <begin position="21"/>
        <end position="152"/>
    </location>
</feature>
<dbReference type="EMBL" id="JAGGKG010000013">
    <property type="protein sequence ID" value="MBP1906115.1"/>
    <property type="molecule type" value="Genomic_DNA"/>
</dbReference>
<sequence>MKKKKIFTVFLMLTVIAVLAACGKGETLSKTFEREVNGTSSSLTYKYQNDIVIEQTSRSVTKFGDMGLTKEEVEKQVEPLVKQFQNIKGITYDLDIKDTEMIESIKLDYSKADISELRGLPGMSFDSDQDVKKISMKRSEELLKSQGYTEKK</sequence>
<evidence type="ECO:0000256" key="1">
    <source>
        <dbReference type="SAM" id="SignalP"/>
    </source>
</evidence>
<dbReference type="RefSeq" id="WP_210089726.1">
    <property type="nucleotide sequence ID" value="NZ_JAGGKG010000013.1"/>
</dbReference>
<dbReference type="SUPFAM" id="SSF160704">
    <property type="entry name" value="YehR-like"/>
    <property type="match status" value="1"/>
</dbReference>
<dbReference type="InterPro" id="IPR036699">
    <property type="entry name" value="YehR-like_sf"/>
</dbReference>